<reference evidence="4" key="2">
    <citation type="submission" date="2017-10" db="EMBL/GenBank/DDBJ databases">
        <title>Ladona fulva Genome sequencing and assembly.</title>
        <authorList>
            <person name="Murali S."/>
            <person name="Richards S."/>
            <person name="Bandaranaike D."/>
            <person name="Bellair M."/>
            <person name="Blankenburg K."/>
            <person name="Chao H."/>
            <person name="Dinh H."/>
            <person name="Doddapaneni H."/>
            <person name="Dugan-Rocha S."/>
            <person name="Elkadiri S."/>
            <person name="Gnanaolivu R."/>
            <person name="Hernandez B."/>
            <person name="Skinner E."/>
            <person name="Javaid M."/>
            <person name="Lee S."/>
            <person name="Li M."/>
            <person name="Ming W."/>
            <person name="Munidasa M."/>
            <person name="Muniz J."/>
            <person name="Nguyen L."/>
            <person name="Hughes D."/>
            <person name="Osuji N."/>
            <person name="Pu L.-L."/>
            <person name="Puazo M."/>
            <person name="Qu C."/>
            <person name="Quiroz J."/>
            <person name="Raj R."/>
            <person name="Weissenberger G."/>
            <person name="Xin Y."/>
            <person name="Zou X."/>
            <person name="Han Y."/>
            <person name="Worley K."/>
            <person name="Muzny D."/>
            <person name="Gibbs R."/>
        </authorList>
    </citation>
    <scope>NUCLEOTIDE SEQUENCE</scope>
    <source>
        <strain evidence="4">Sampled in the wild</strain>
    </source>
</reference>
<keyword evidence="5" id="KW-1185">Reference proteome</keyword>
<dbReference type="PANTHER" id="PTHR11783">
    <property type="entry name" value="SULFOTRANSFERASE SULT"/>
    <property type="match status" value="1"/>
</dbReference>
<dbReference type="InterPro" id="IPR000863">
    <property type="entry name" value="Sulfotransferase_dom"/>
</dbReference>
<comment type="caution">
    <text evidence="4">The sequence shown here is derived from an EMBL/GenBank/DDBJ whole genome shotgun (WGS) entry which is preliminary data.</text>
</comment>
<reference evidence="4" key="1">
    <citation type="submission" date="2013-04" db="EMBL/GenBank/DDBJ databases">
        <authorList>
            <person name="Qu J."/>
            <person name="Murali S.C."/>
            <person name="Bandaranaike D."/>
            <person name="Bellair M."/>
            <person name="Blankenburg K."/>
            <person name="Chao H."/>
            <person name="Dinh H."/>
            <person name="Doddapaneni H."/>
            <person name="Downs B."/>
            <person name="Dugan-Rocha S."/>
            <person name="Elkadiri S."/>
            <person name="Gnanaolivu R.D."/>
            <person name="Hernandez B."/>
            <person name="Javaid M."/>
            <person name="Jayaseelan J.C."/>
            <person name="Lee S."/>
            <person name="Li M."/>
            <person name="Ming W."/>
            <person name="Munidasa M."/>
            <person name="Muniz J."/>
            <person name="Nguyen L."/>
            <person name="Ongeri F."/>
            <person name="Osuji N."/>
            <person name="Pu L.-L."/>
            <person name="Puazo M."/>
            <person name="Qu C."/>
            <person name="Quiroz J."/>
            <person name="Raj R."/>
            <person name="Weissenberger G."/>
            <person name="Xin Y."/>
            <person name="Zou X."/>
            <person name="Han Y."/>
            <person name="Richards S."/>
            <person name="Worley K."/>
            <person name="Muzny D."/>
            <person name="Gibbs R."/>
        </authorList>
    </citation>
    <scope>NUCLEOTIDE SEQUENCE</scope>
    <source>
        <strain evidence="4">Sampled in the wild</strain>
    </source>
</reference>
<evidence type="ECO:0000313" key="5">
    <source>
        <dbReference type="Proteomes" id="UP000792457"/>
    </source>
</evidence>
<dbReference type="EMBL" id="KZ308157">
    <property type="protein sequence ID" value="KAG8223340.1"/>
    <property type="molecule type" value="Genomic_DNA"/>
</dbReference>
<dbReference type="GO" id="GO:0008146">
    <property type="term" value="F:sulfotransferase activity"/>
    <property type="evidence" value="ECO:0007669"/>
    <property type="project" value="InterPro"/>
</dbReference>
<evidence type="ECO:0000256" key="2">
    <source>
        <dbReference type="ARBA" id="ARBA00022679"/>
    </source>
</evidence>
<evidence type="ECO:0000256" key="1">
    <source>
        <dbReference type="ARBA" id="ARBA00005771"/>
    </source>
</evidence>
<accession>A0A8K0NSS5</accession>
<dbReference type="AlphaFoldDB" id="A0A8K0NSS5"/>
<feature type="domain" description="Sulfotransferase" evidence="3">
    <location>
        <begin position="132"/>
        <end position="392"/>
    </location>
</feature>
<protein>
    <recommendedName>
        <fullName evidence="3">Sulfotransferase domain-containing protein</fullName>
    </recommendedName>
</protein>
<dbReference type="SUPFAM" id="SSF52540">
    <property type="entry name" value="P-loop containing nucleoside triphosphate hydrolases"/>
    <property type="match status" value="1"/>
</dbReference>
<proteinExistence type="inferred from homology"/>
<feature type="non-terminal residue" evidence="4">
    <location>
        <position position="1"/>
    </location>
</feature>
<dbReference type="Pfam" id="PF00685">
    <property type="entry name" value="Sulfotransfer_1"/>
    <property type="match status" value="1"/>
</dbReference>
<dbReference type="InterPro" id="IPR027417">
    <property type="entry name" value="P-loop_NTPase"/>
</dbReference>
<name>A0A8K0NSS5_LADFU</name>
<dbReference type="OrthoDB" id="205623at2759"/>
<keyword evidence="2" id="KW-0808">Transferase</keyword>
<dbReference type="Proteomes" id="UP000792457">
    <property type="component" value="Unassembled WGS sequence"/>
</dbReference>
<sequence length="398" mass="46944">RKTGREYQITGSFREWRNIDYAWSFICSEHLILIHSSGLQEESAVETVHTCRSPLCYCKKYRLKFTMEPIIKTVEGGTYLNDLLLRSFNNNEYVRIIASEKDSATEIGKGCFLPKRFLDIERQIREMEVREDDIWVVTFPKSGTTWAQEMVWCLCNNLDFDEAKSTKLPIRFPFLEFSAFMTPNDQIPEALKNSVDYVKNLTSPRYIKTHLPWELLPQQLKTKKPKIIYVARNPKDVCVSFFHQVLRRGVFSGSLEDMADLFLGDNTTMAPFWDHILTFWNHRKDSNILFITYEDMKKDLPSIVNKVNNFLEKKPLTPESLSKICSHLSFESMKENHSVNYKFWKKEDVTEKSKGSEINFMRKGKVGSWKEEMKPEIWKRFDRWTEENLRDSDFSFSS</sequence>
<evidence type="ECO:0000313" key="4">
    <source>
        <dbReference type="EMBL" id="KAG8223340.1"/>
    </source>
</evidence>
<organism evidence="4 5">
    <name type="scientific">Ladona fulva</name>
    <name type="common">Scarce chaser dragonfly</name>
    <name type="synonym">Libellula fulva</name>
    <dbReference type="NCBI Taxonomy" id="123851"/>
    <lineage>
        <taxon>Eukaryota</taxon>
        <taxon>Metazoa</taxon>
        <taxon>Ecdysozoa</taxon>
        <taxon>Arthropoda</taxon>
        <taxon>Hexapoda</taxon>
        <taxon>Insecta</taxon>
        <taxon>Pterygota</taxon>
        <taxon>Palaeoptera</taxon>
        <taxon>Odonata</taxon>
        <taxon>Epiprocta</taxon>
        <taxon>Anisoptera</taxon>
        <taxon>Libelluloidea</taxon>
        <taxon>Libellulidae</taxon>
        <taxon>Ladona</taxon>
    </lineage>
</organism>
<comment type="similarity">
    <text evidence="1">Belongs to the sulfotransferase 1 family.</text>
</comment>
<dbReference type="Gene3D" id="3.40.50.300">
    <property type="entry name" value="P-loop containing nucleotide triphosphate hydrolases"/>
    <property type="match status" value="1"/>
</dbReference>
<evidence type="ECO:0000259" key="3">
    <source>
        <dbReference type="Pfam" id="PF00685"/>
    </source>
</evidence>
<gene>
    <name evidence="4" type="ORF">J437_LFUL001218</name>
</gene>